<gene>
    <name evidence="1" type="ORF">AGR7C_Cc120029</name>
</gene>
<evidence type="ECO:0000313" key="1">
    <source>
        <dbReference type="EMBL" id="CUX17871.1"/>
    </source>
</evidence>
<proteinExistence type="predicted"/>
<dbReference type="RefSeq" id="WP_162936547.1">
    <property type="nucleotide sequence ID" value="NZ_LT009748.1"/>
</dbReference>
<protein>
    <submittedName>
        <fullName evidence="1">Uncharacterized protein</fullName>
    </submittedName>
</protein>
<organism evidence="1 2">
    <name type="scientific">Agrobacterium deltaense Zutra 3/1</name>
    <dbReference type="NCBI Taxonomy" id="1183427"/>
    <lineage>
        <taxon>Bacteria</taxon>
        <taxon>Pseudomonadati</taxon>
        <taxon>Pseudomonadota</taxon>
        <taxon>Alphaproteobacteria</taxon>
        <taxon>Hyphomicrobiales</taxon>
        <taxon>Rhizobiaceae</taxon>
        <taxon>Rhizobium/Agrobacterium group</taxon>
        <taxon>Agrobacterium</taxon>
    </lineage>
</organism>
<sequence>MVIWSGPLEKRPLNRVASELQPVATLASNAAANIFATDFPILDECLIRMTRSTLTPTRRIETDPAQISLLARPISRGGENHASMFMIKAR</sequence>
<dbReference type="EMBL" id="FBWG01000004">
    <property type="protein sequence ID" value="CUX17871.1"/>
    <property type="molecule type" value="Genomic_DNA"/>
</dbReference>
<name>A0A1S7P933_9HYPH</name>
<dbReference type="Proteomes" id="UP000191987">
    <property type="component" value="Unassembled WGS sequence"/>
</dbReference>
<reference evidence="1 2" key="1">
    <citation type="submission" date="2016-01" db="EMBL/GenBank/DDBJ databases">
        <authorList>
            <person name="Oliw E.H."/>
        </authorList>
    </citation>
    <scope>NUCLEOTIDE SEQUENCE [LARGE SCALE GENOMIC DNA]</scope>
    <source>
        <strain evidence="1 2">Zutra 3-1</strain>
    </source>
</reference>
<dbReference type="AlphaFoldDB" id="A0A1S7P933"/>
<evidence type="ECO:0000313" key="2">
    <source>
        <dbReference type="Proteomes" id="UP000191987"/>
    </source>
</evidence>
<accession>A0A1S7P933</accession>